<evidence type="ECO:0000259" key="8">
    <source>
        <dbReference type="PROSITE" id="PS51034"/>
    </source>
</evidence>
<dbReference type="GO" id="GO:0005506">
    <property type="term" value="F:iron ion binding"/>
    <property type="evidence" value="ECO:0007669"/>
    <property type="project" value="InterPro"/>
</dbReference>
<dbReference type="InterPro" id="IPR036396">
    <property type="entry name" value="Cyt_P450_sf"/>
</dbReference>
<dbReference type="PROSITE" id="PS51034">
    <property type="entry name" value="ZP_2"/>
    <property type="match status" value="1"/>
</dbReference>
<dbReference type="Proteomes" id="UP000887540">
    <property type="component" value="Unplaced"/>
</dbReference>
<evidence type="ECO:0000256" key="7">
    <source>
        <dbReference type="SAM" id="Phobius"/>
    </source>
</evidence>
<dbReference type="InterPro" id="IPR001507">
    <property type="entry name" value="ZP_dom"/>
</dbReference>
<dbReference type="InterPro" id="IPR017972">
    <property type="entry name" value="Cyt_P450_CS"/>
</dbReference>
<dbReference type="InterPro" id="IPR056953">
    <property type="entry name" value="CUT_N"/>
</dbReference>
<accession>A0A914E9Y2</accession>
<evidence type="ECO:0000256" key="4">
    <source>
        <dbReference type="ARBA" id="ARBA00023004"/>
    </source>
</evidence>
<dbReference type="PROSITE" id="PS00086">
    <property type="entry name" value="CYTOCHROME_P450"/>
    <property type="match status" value="1"/>
</dbReference>
<dbReference type="PANTHER" id="PTHR24291">
    <property type="entry name" value="CYTOCHROME P450 FAMILY 4"/>
    <property type="match status" value="1"/>
</dbReference>
<dbReference type="CDD" id="cd20628">
    <property type="entry name" value="CYP4"/>
    <property type="match status" value="1"/>
</dbReference>
<evidence type="ECO:0000313" key="10">
    <source>
        <dbReference type="WBParaSite" id="ACRNAN_scaffold676.g16751.t1"/>
    </source>
</evidence>
<feature type="binding site" description="axial binding residue" evidence="6">
    <location>
        <position position="807"/>
    </location>
    <ligand>
        <name>heme</name>
        <dbReference type="ChEBI" id="CHEBI:30413"/>
    </ligand>
    <ligandPart>
        <name>Fe</name>
        <dbReference type="ChEBI" id="CHEBI:18248"/>
    </ligandPart>
</feature>
<dbReference type="InterPro" id="IPR002401">
    <property type="entry name" value="Cyt_P450_E_grp-I"/>
</dbReference>
<evidence type="ECO:0000256" key="2">
    <source>
        <dbReference type="ARBA" id="ARBA00010617"/>
    </source>
</evidence>
<dbReference type="SMART" id="SM00241">
    <property type="entry name" value="ZP"/>
    <property type="match status" value="1"/>
</dbReference>
<evidence type="ECO:0000313" key="9">
    <source>
        <dbReference type="Proteomes" id="UP000887540"/>
    </source>
</evidence>
<keyword evidence="4 6" id="KW-0408">Iron</keyword>
<keyword evidence="3 6" id="KW-0349">Heme</keyword>
<dbReference type="GO" id="GO:0016705">
    <property type="term" value="F:oxidoreductase activity, acting on paired donors, with incorporation or reduction of molecular oxygen"/>
    <property type="evidence" value="ECO:0007669"/>
    <property type="project" value="InterPro"/>
</dbReference>
<dbReference type="Pfam" id="PF25057">
    <property type="entry name" value="CUT_N"/>
    <property type="match status" value="1"/>
</dbReference>
<dbReference type="WBParaSite" id="ACRNAN_scaffold676.g16751.t1">
    <property type="protein sequence ID" value="ACRNAN_scaffold676.g16751.t1"/>
    <property type="gene ID" value="ACRNAN_scaffold676.g16751"/>
</dbReference>
<feature type="domain" description="ZP" evidence="8">
    <location>
        <begin position="35"/>
        <end position="280"/>
    </location>
</feature>
<dbReference type="SUPFAM" id="SSF48264">
    <property type="entry name" value="Cytochrome P450"/>
    <property type="match status" value="1"/>
</dbReference>
<dbReference type="Pfam" id="PF25301">
    <property type="entry name" value="CUT_C"/>
    <property type="match status" value="1"/>
</dbReference>
<dbReference type="InterPro" id="IPR001128">
    <property type="entry name" value="Cyt_P450"/>
</dbReference>
<dbReference type="AlphaFoldDB" id="A0A914E9Y2"/>
<dbReference type="GO" id="GO:0004497">
    <property type="term" value="F:monooxygenase activity"/>
    <property type="evidence" value="ECO:0007669"/>
    <property type="project" value="UniProtKB-KW"/>
</dbReference>
<reference evidence="10" key="1">
    <citation type="submission" date="2022-11" db="UniProtKB">
        <authorList>
            <consortium name="WormBaseParasite"/>
        </authorList>
    </citation>
    <scope>IDENTIFICATION</scope>
</reference>
<keyword evidence="9" id="KW-1185">Reference proteome</keyword>
<keyword evidence="6" id="KW-0479">Metal-binding</keyword>
<dbReference type="PRINTS" id="PR00385">
    <property type="entry name" value="P450"/>
</dbReference>
<dbReference type="PANTHER" id="PTHR24291:SF130">
    <property type="entry name" value="CYTOCHROME P450 FAMILY"/>
    <property type="match status" value="1"/>
</dbReference>
<evidence type="ECO:0000256" key="3">
    <source>
        <dbReference type="ARBA" id="ARBA00022617"/>
    </source>
</evidence>
<dbReference type="Gene3D" id="1.10.630.10">
    <property type="entry name" value="Cytochrome P450"/>
    <property type="match status" value="1"/>
</dbReference>
<name>A0A914E9Y2_9BILA</name>
<comment type="cofactor">
    <cofactor evidence="1 6">
        <name>heme</name>
        <dbReference type="ChEBI" id="CHEBI:30413"/>
    </cofactor>
</comment>
<evidence type="ECO:0000256" key="6">
    <source>
        <dbReference type="PIRSR" id="PIRSR602401-1"/>
    </source>
</evidence>
<dbReference type="PRINTS" id="PR00463">
    <property type="entry name" value="EP450I"/>
</dbReference>
<keyword evidence="5" id="KW-0560">Oxidoreductase</keyword>
<evidence type="ECO:0000256" key="5">
    <source>
        <dbReference type="ARBA" id="ARBA00023033"/>
    </source>
</evidence>
<dbReference type="GO" id="GO:0020037">
    <property type="term" value="F:heme binding"/>
    <property type="evidence" value="ECO:0007669"/>
    <property type="project" value="InterPro"/>
</dbReference>
<comment type="similarity">
    <text evidence="2">Belongs to the cytochrome P450 family.</text>
</comment>
<protein>
    <submittedName>
        <fullName evidence="10">ZP domain-containing protein</fullName>
    </submittedName>
</protein>
<evidence type="ECO:0000256" key="1">
    <source>
        <dbReference type="ARBA" id="ARBA00001971"/>
    </source>
</evidence>
<dbReference type="Pfam" id="PF00067">
    <property type="entry name" value="p450"/>
    <property type="match status" value="1"/>
</dbReference>
<proteinExistence type="inferred from homology"/>
<keyword evidence="7" id="KW-0472">Membrane</keyword>
<organism evidence="9 10">
    <name type="scientific">Acrobeloides nanus</name>
    <dbReference type="NCBI Taxonomy" id="290746"/>
    <lineage>
        <taxon>Eukaryota</taxon>
        <taxon>Metazoa</taxon>
        <taxon>Ecdysozoa</taxon>
        <taxon>Nematoda</taxon>
        <taxon>Chromadorea</taxon>
        <taxon>Rhabditida</taxon>
        <taxon>Tylenchina</taxon>
        <taxon>Cephalobomorpha</taxon>
        <taxon>Cephaloboidea</taxon>
        <taxon>Cephalobidae</taxon>
        <taxon>Acrobeloides</taxon>
    </lineage>
</organism>
<keyword evidence="7" id="KW-1133">Transmembrane helix</keyword>
<dbReference type="InterPro" id="IPR057475">
    <property type="entry name" value="CUT_C"/>
</dbReference>
<sequence length="861" mass="99312">MDIRINSFIIILNVFIKLSRSIEEENGLTGIPDIICNHDTIEMNFRTKKRFTGKIYVQGHHKNPECYVDFSKTDKNGKPSAGIKLSHGVCDMDRQRTISSDGMQFSTVLVISFHPLFNTKMDRAFQVKCSYQAKARIVDSEMEVSSMITETIEHDIPMPICTYSIRKSSVDGPILKYALVGDQVFHRWDCNTDSFGILIHSCYAEDGQGTKQMVIDEHGCEIDKEILGDPIYTPNLNMAYREGFVFKFADQPPLCYSEIESDYKNLSEHENVINLKRQKRDILYHHNGSNISKNVTLDGDLFSQHLYVLDNDAEMSAGDKLISALNQGSIITEAPICLSYLSFSIAIIFWTLVIIFLGTVSKILLTLYYKKTRAISPQNTKGKTRRKHLHEYGEKIYGPKGYPLIGNGHLIPHTSFEMLFFLQGLACKAIEKGENLMRIWHGETLHVYPLNGETVSSILEDNTELTKGKAYDFLLPWLGRGLLLSVDEKWRTHRKLLTPTFHFSMLDGFFEVFNQESRNLVEILEKYADNKQEVDIYPLAKYATLDIICETSMGTQLNAQGDPNQPYVKAAENYMRLMFEYNFNFWNWIPGVWKLTGKEAEQKGLLKTLLGFTQQVVKERSEIFDELKASGQVVVNKRMAFLDMLLNMKGENQLTIEDVREEVDTFMFAGHDTTSAAIGWACWCLATHPEIQERVYQEISKHFDDFDREISKEDLNELKYFDRCIKEAMRIFPPVPVITRKLKNDFNMSGKLVPKNAMIVILPYLIHHNEKIYPNHNCYDPDNFLPENINKRHHYSYIPFSAGPRNCIGQKFANYEARVILIWILRKFRLTTDYKLHDNKPGTEAILRPKLGIPLKLHRRY</sequence>
<keyword evidence="7" id="KW-0812">Transmembrane</keyword>
<dbReference type="InterPro" id="IPR050196">
    <property type="entry name" value="Cytochrome_P450_Monoox"/>
</dbReference>
<keyword evidence="5" id="KW-0503">Monooxygenase</keyword>
<feature type="transmembrane region" description="Helical" evidence="7">
    <location>
        <begin position="340"/>
        <end position="365"/>
    </location>
</feature>